<dbReference type="InterPro" id="IPR044036">
    <property type="entry name" value="DUF5752"/>
</dbReference>
<evidence type="ECO:0000313" key="1">
    <source>
        <dbReference type="EMBL" id="OGC27815.1"/>
    </source>
</evidence>
<accession>A0A1F4T4T2</accession>
<dbReference type="Pfam" id="PF19027">
    <property type="entry name" value="DUF5752"/>
    <property type="match status" value="1"/>
</dbReference>
<gene>
    <name evidence="1" type="ORF">A3K49_02260</name>
</gene>
<dbReference type="EMBL" id="MEUG01000001">
    <property type="protein sequence ID" value="OGC27815.1"/>
    <property type="molecule type" value="Genomic_DNA"/>
</dbReference>
<organism evidence="1 2">
    <name type="scientific">candidate division WOR-1 bacterium RIFOXYC12_FULL_54_18</name>
    <dbReference type="NCBI Taxonomy" id="1802584"/>
    <lineage>
        <taxon>Bacteria</taxon>
        <taxon>Bacillati</taxon>
        <taxon>Saganbacteria</taxon>
    </lineage>
</organism>
<comment type="caution">
    <text evidence="1">The sequence shown here is derived from an EMBL/GenBank/DDBJ whole genome shotgun (WGS) entry which is preliminary data.</text>
</comment>
<reference evidence="1 2" key="1">
    <citation type="journal article" date="2016" name="Nat. Commun.">
        <title>Thousands of microbial genomes shed light on interconnected biogeochemical processes in an aquifer system.</title>
        <authorList>
            <person name="Anantharaman K."/>
            <person name="Brown C.T."/>
            <person name="Hug L.A."/>
            <person name="Sharon I."/>
            <person name="Castelle C.J."/>
            <person name="Probst A.J."/>
            <person name="Thomas B.C."/>
            <person name="Singh A."/>
            <person name="Wilkins M.J."/>
            <person name="Karaoz U."/>
            <person name="Brodie E.L."/>
            <person name="Williams K.H."/>
            <person name="Hubbard S.S."/>
            <person name="Banfield J.F."/>
        </authorList>
    </citation>
    <scope>NUCLEOTIDE SEQUENCE [LARGE SCALE GENOMIC DNA]</scope>
</reference>
<protein>
    <submittedName>
        <fullName evidence="1">Uncharacterized protein</fullName>
    </submittedName>
</protein>
<name>A0A1F4T4T2_UNCSA</name>
<dbReference type="AlphaFoldDB" id="A0A1F4T4T2"/>
<sequence length="231" mass="26959">MNAMVPFKFYTSSLLVEITGRRAEDLPSFLRILREIDASSIFYHVHHAFREYSFAPGQYSNDFARWVSEELEETPLAEKLASVNIKEVTDLETLRQALIAIVEKYLAESPNNRKALPGREFYFLRNTGIVIPTKYEAKTIEEFALALRQVGMRSIYYHFFDARLRLGHKTNDFSNWIRSNFNDEALAARIEALDPYFMTLDQLRDRIISFCLPRKKGNFIMNIISRLIKIS</sequence>
<evidence type="ECO:0000313" key="2">
    <source>
        <dbReference type="Proteomes" id="UP000178602"/>
    </source>
</evidence>
<proteinExistence type="predicted"/>
<dbReference type="Proteomes" id="UP000178602">
    <property type="component" value="Unassembled WGS sequence"/>
</dbReference>